<proteinExistence type="predicted"/>
<accession>A0A644Z8K2</accession>
<organism evidence="1">
    <name type="scientific">bioreactor metagenome</name>
    <dbReference type="NCBI Taxonomy" id="1076179"/>
    <lineage>
        <taxon>unclassified sequences</taxon>
        <taxon>metagenomes</taxon>
        <taxon>ecological metagenomes</taxon>
    </lineage>
</organism>
<comment type="caution">
    <text evidence="1">The sequence shown here is derived from an EMBL/GenBank/DDBJ whole genome shotgun (WGS) entry which is preliminary data.</text>
</comment>
<gene>
    <name evidence="1" type="ORF">SDC9_83813</name>
</gene>
<name>A0A644Z8K2_9ZZZZ</name>
<dbReference type="AlphaFoldDB" id="A0A644Z8K2"/>
<protein>
    <submittedName>
        <fullName evidence="1">Uncharacterized protein</fullName>
    </submittedName>
</protein>
<sequence length="355" mass="39934">MLARDRMIERDATRISLLSDSGAIPDQFKTLTVVADYPWQTMVTGVNDHMTIESDPEAYGGKTARYLGFGEYGDHTKPFEFGIYDQANDKHLGRLEIPRSEVPADEKYHWYTLENVRMTSAKCRMWAHWSWHATPADISGVFNPLEPDRRYDFHFSLKLTGPDYVPGSTSKNSCSIDRIIVTRAPEIKPPSLPKELAGIEVVRDFTWADFTMPSGGCVLVRDDDAALGKAAQYICANPEYAEKPFAFGAYDNKTGKILASKTLDAAETPQDGKYHWYRLSGVRLTPDVRFFGHWDWKLTPMDLNTAFNPEHPERVCDIYLSAKLEDGAFVKGSGRPGKASIDRVIVVLSKPGKKQ</sequence>
<dbReference type="EMBL" id="VSSQ01007864">
    <property type="protein sequence ID" value="MPM37206.1"/>
    <property type="molecule type" value="Genomic_DNA"/>
</dbReference>
<reference evidence="1" key="1">
    <citation type="submission" date="2019-08" db="EMBL/GenBank/DDBJ databases">
        <authorList>
            <person name="Kucharzyk K."/>
            <person name="Murdoch R.W."/>
            <person name="Higgins S."/>
            <person name="Loffler F."/>
        </authorList>
    </citation>
    <scope>NUCLEOTIDE SEQUENCE</scope>
</reference>
<evidence type="ECO:0000313" key="1">
    <source>
        <dbReference type="EMBL" id="MPM37206.1"/>
    </source>
</evidence>